<reference evidence="10" key="1">
    <citation type="journal article" date="2021" name="New Phytol.">
        <title>Evolutionary innovations through gain and loss of genes in the ectomycorrhizal Boletales.</title>
        <authorList>
            <person name="Wu G."/>
            <person name="Miyauchi S."/>
            <person name="Morin E."/>
            <person name="Kuo A."/>
            <person name="Drula E."/>
            <person name="Varga T."/>
            <person name="Kohler A."/>
            <person name="Feng B."/>
            <person name="Cao Y."/>
            <person name="Lipzen A."/>
            <person name="Daum C."/>
            <person name="Hundley H."/>
            <person name="Pangilinan J."/>
            <person name="Johnson J."/>
            <person name="Barry K."/>
            <person name="LaButti K."/>
            <person name="Ng V."/>
            <person name="Ahrendt S."/>
            <person name="Min B."/>
            <person name="Choi I.G."/>
            <person name="Park H."/>
            <person name="Plett J.M."/>
            <person name="Magnuson J."/>
            <person name="Spatafora J.W."/>
            <person name="Nagy L.G."/>
            <person name="Henrissat B."/>
            <person name="Grigoriev I.V."/>
            <person name="Yang Z.L."/>
            <person name="Xu J."/>
            <person name="Martin F.M."/>
        </authorList>
    </citation>
    <scope>NUCLEOTIDE SEQUENCE</scope>
    <source>
        <strain evidence="10">KKN 215</strain>
    </source>
</reference>
<gene>
    <name evidence="10" type="ORF">BXZ70DRAFT_1006830</name>
</gene>
<dbReference type="GO" id="GO:0046872">
    <property type="term" value="F:metal ion binding"/>
    <property type="evidence" value="ECO:0007669"/>
    <property type="project" value="UniProtKB-KW"/>
</dbReference>
<evidence type="ECO:0000256" key="8">
    <source>
        <dbReference type="ARBA" id="ARBA00023157"/>
    </source>
</evidence>
<evidence type="ECO:0000256" key="4">
    <source>
        <dbReference type="ARBA" id="ARBA00022729"/>
    </source>
</evidence>
<keyword evidence="2" id="KW-0645">Protease</keyword>
<accession>A0A8K0XR63</accession>
<feature type="domain" description="Peptidase M43 pregnancy-associated plasma-A" evidence="9">
    <location>
        <begin position="242"/>
        <end position="326"/>
    </location>
</feature>
<dbReference type="GO" id="GO:0008237">
    <property type="term" value="F:metallopeptidase activity"/>
    <property type="evidence" value="ECO:0007669"/>
    <property type="project" value="UniProtKB-KW"/>
</dbReference>
<evidence type="ECO:0000256" key="6">
    <source>
        <dbReference type="ARBA" id="ARBA00022833"/>
    </source>
</evidence>
<dbReference type="SUPFAM" id="SSF55486">
    <property type="entry name" value="Metalloproteases ('zincins'), catalytic domain"/>
    <property type="match status" value="1"/>
</dbReference>
<comment type="similarity">
    <text evidence="1">Belongs to the peptidase M43B family.</text>
</comment>
<evidence type="ECO:0000256" key="3">
    <source>
        <dbReference type="ARBA" id="ARBA00022723"/>
    </source>
</evidence>
<keyword evidence="8" id="KW-1015">Disulfide bond</keyword>
<comment type="caution">
    <text evidence="10">The sequence shown here is derived from an EMBL/GenBank/DDBJ whole genome shotgun (WGS) entry which is preliminary data.</text>
</comment>
<organism evidence="10 11">
    <name type="scientific">Cristinia sonorae</name>
    <dbReference type="NCBI Taxonomy" id="1940300"/>
    <lineage>
        <taxon>Eukaryota</taxon>
        <taxon>Fungi</taxon>
        <taxon>Dikarya</taxon>
        <taxon>Basidiomycota</taxon>
        <taxon>Agaricomycotina</taxon>
        <taxon>Agaricomycetes</taxon>
        <taxon>Agaricomycetidae</taxon>
        <taxon>Agaricales</taxon>
        <taxon>Pleurotineae</taxon>
        <taxon>Stephanosporaceae</taxon>
        <taxon>Cristinia</taxon>
    </lineage>
</organism>
<evidence type="ECO:0000313" key="11">
    <source>
        <dbReference type="Proteomes" id="UP000813824"/>
    </source>
</evidence>
<dbReference type="Pfam" id="PF05572">
    <property type="entry name" value="Peptidase_M43"/>
    <property type="match status" value="1"/>
</dbReference>
<protein>
    <submittedName>
        <fullName evidence="10">Metalloprotease</fullName>
    </submittedName>
</protein>
<dbReference type="PANTHER" id="PTHR47466">
    <property type="match status" value="1"/>
</dbReference>
<dbReference type="EMBL" id="JAEVFJ010000010">
    <property type="protein sequence ID" value="KAH8102221.1"/>
    <property type="molecule type" value="Genomic_DNA"/>
</dbReference>
<dbReference type="AlphaFoldDB" id="A0A8K0XR63"/>
<dbReference type="InterPro" id="IPR008754">
    <property type="entry name" value="Peptidase_M43"/>
</dbReference>
<keyword evidence="6" id="KW-0862">Zinc</keyword>
<dbReference type="InterPro" id="IPR024079">
    <property type="entry name" value="MetalloPept_cat_dom_sf"/>
</dbReference>
<dbReference type="OrthoDB" id="536211at2759"/>
<keyword evidence="7 10" id="KW-0482">Metalloprotease</keyword>
<dbReference type="Proteomes" id="UP000813824">
    <property type="component" value="Unassembled WGS sequence"/>
</dbReference>
<evidence type="ECO:0000256" key="5">
    <source>
        <dbReference type="ARBA" id="ARBA00022801"/>
    </source>
</evidence>
<dbReference type="GO" id="GO:0006508">
    <property type="term" value="P:proteolysis"/>
    <property type="evidence" value="ECO:0007669"/>
    <property type="project" value="UniProtKB-KW"/>
</dbReference>
<evidence type="ECO:0000256" key="1">
    <source>
        <dbReference type="ARBA" id="ARBA00008721"/>
    </source>
</evidence>
<keyword evidence="5" id="KW-0378">Hydrolase</keyword>
<keyword evidence="4" id="KW-0732">Signal</keyword>
<dbReference type="CDD" id="cd04275">
    <property type="entry name" value="ZnMc_pappalysin_like"/>
    <property type="match status" value="1"/>
</dbReference>
<sequence>MSNSPLVLFEYDCLQHSEFDMLTSIVTFALVAATTVFAAPGLSNVTLAASGNSTIRYNRCDNSISPESIAAIEAQFQAEEAASAQSGIGDFIGDLLDLLFGTTIPVYFHVVAKDKTPQGGWLSDKQIRQQIDVMNQAYARTGLKFKLESIDKTVEPQWHVDACPGTGTEATMKRTLRKRKGDKKAFNVYTVRCESKSAPNLLGYSTFPWNWDSTLDSAINDGSVIHSDSLPGGNLWGYDLGYTLVHEFGHWAGLYHTFQGDDCDLGNDFVADTPQEAGVAFGCPVGLNSCPDKPGVDSIHNYMAWTDDSCMHEFTRGQIKRMASQLKYWRGIKVIVPFW</sequence>
<keyword evidence="3" id="KW-0479">Metal-binding</keyword>
<dbReference type="Gene3D" id="3.40.390.10">
    <property type="entry name" value="Collagenase (Catalytic Domain)"/>
    <property type="match status" value="1"/>
</dbReference>
<name>A0A8K0XR63_9AGAR</name>
<evidence type="ECO:0000313" key="10">
    <source>
        <dbReference type="EMBL" id="KAH8102221.1"/>
    </source>
</evidence>
<evidence type="ECO:0000256" key="2">
    <source>
        <dbReference type="ARBA" id="ARBA00022670"/>
    </source>
</evidence>
<keyword evidence="11" id="KW-1185">Reference proteome</keyword>
<evidence type="ECO:0000259" key="9">
    <source>
        <dbReference type="Pfam" id="PF05572"/>
    </source>
</evidence>
<evidence type="ECO:0000256" key="7">
    <source>
        <dbReference type="ARBA" id="ARBA00023049"/>
    </source>
</evidence>
<dbReference type="PANTHER" id="PTHR47466:SF1">
    <property type="entry name" value="METALLOPROTEASE MEP1 (AFU_ORTHOLOGUE AFUA_1G07730)-RELATED"/>
    <property type="match status" value="1"/>
</dbReference>
<proteinExistence type="inferred from homology"/>